<evidence type="ECO:0000259" key="11">
    <source>
        <dbReference type="PROSITE" id="PS52004"/>
    </source>
</evidence>
<dbReference type="GO" id="GO:0016491">
    <property type="term" value="F:oxidoreductase activity"/>
    <property type="evidence" value="ECO:0007669"/>
    <property type="project" value="InterPro"/>
</dbReference>
<dbReference type="GO" id="GO:0005737">
    <property type="term" value="C:cytoplasm"/>
    <property type="evidence" value="ECO:0007669"/>
    <property type="project" value="UniProtKB-SubCell"/>
</dbReference>
<evidence type="ECO:0000256" key="3">
    <source>
        <dbReference type="ARBA" id="ARBA00022553"/>
    </source>
</evidence>
<dbReference type="Pfam" id="PF08240">
    <property type="entry name" value="ADH_N"/>
    <property type="match status" value="1"/>
</dbReference>
<dbReference type="InterPro" id="IPR013968">
    <property type="entry name" value="PKS_KR"/>
</dbReference>
<feature type="active site" description="Proton donor; for dehydratase activity" evidence="8">
    <location>
        <position position="1698"/>
    </location>
</feature>
<dbReference type="InterPro" id="IPR020843">
    <property type="entry name" value="ER"/>
</dbReference>
<dbReference type="SMART" id="SM00826">
    <property type="entry name" value="PKS_DH"/>
    <property type="match status" value="2"/>
</dbReference>
<dbReference type="PROSITE" id="PS00012">
    <property type="entry name" value="PHOSPHOPANTETHEINE"/>
    <property type="match status" value="2"/>
</dbReference>
<dbReference type="SUPFAM" id="SSF47336">
    <property type="entry name" value="ACP-like"/>
    <property type="match status" value="3"/>
</dbReference>
<dbReference type="InterPro" id="IPR020806">
    <property type="entry name" value="PKS_PP-bd"/>
</dbReference>
<keyword evidence="2" id="KW-0596">Phosphopantetheine</keyword>
<dbReference type="Pfam" id="PF00698">
    <property type="entry name" value="Acyl_transf_1"/>
    <property type="match status" value="3"/>
</dbReference>
<dbReference type="FunFam" id="3.40.47.10:FF:000019">
    <property type="entry name" value="Polyketide synthase type I"/>
    <property type="match status" value="2"/>
</dbReference>
<dbReference type="CDD" id="cd08956">
    <property type="entry name" value="KR_3_FAS_SDR_x"/>
    <property type="match status" value="2"/>
</dbReference>
<dbReference type="GO" id="GO:0004312">
    <property type="term" value="F:fatty acid synthase activity"/>
    <property type="evidence" value="ECO:0007669"/>
    <property type="project" value="TreeGrafter"/>
</dbReference>
<dbReference type="SMART" id="SM00825">
    <property type="entry name" value="PKS_KS"/>
    <property type="match status" value="2"/>
</dbReference>
<dbReference type="FunFam" id="3.40.366.10:FF:000002">
    <property type="entry name" value="Probable polyketide synthase 2"/>
    <property type="match status" value="2"/>
</dbReference>
<proteinExistence type="predicted"/>
<dbReference type="GO" id="GO:0006633">
    <property type="term" value="P:fatty acid biosynthetic process"/>
    <property type="evidence" value="ECO:0007669"/>
    <property type="project" value="InterPro"/>
</dbReference>
<feature type="region of interest" description="N-terminal hotdog fold" evidence="8">
    <location>
        <begin position="3264"/>
        <end position="3389"/>
    </location>
</feature>
<evidence type="ECO:0000256" key="7">
    <source>
        <dbReference type="ARBA" id="ARBA00054155"/>
    </source>
</evidence>
<dbReference type="Pfam" id="PF22621">
    <property type="entry name" value="CurL-like_PKS_C"/>
    <property type="match status" value="1"/>
</dbReference>
<dbReference type="Pfam" id="PF02801">
    <property type="entry name" value="Ketoacyl-synt_C"/>
    <property type="match status" value="2"/>
</dbReference>
<evidence type="ECO:0000256" key="5">
    <source>
        <dbReference type="ARBA" id="ARBA00022737"/>
    </source>
</evidence>
<feature type="domain" description="Carrier" evidence="10">
    <location>
        <begin position="64"/>
        <end position="141"/>
    </location>
</feature>
<feature type="region of interest" description="Disordered" evidence="9">
    <location>
        <begin position="1"/>
        <end position="28"/>
    </location>
</feature>
<dbReference type="InterPro" id="IPR001227">
    <property type="entry name" value="Ac_transferase_dom_sf"/>
</dbReference>
<evidence type="ECO:0000256" key="1">
    <source>
        <dbReference type="ARBA" id="ARBA00004792"/>
    </source>
</evidence>
<organism evidence="13">
    <name type="scientific">Sorangium cellulosum</name>
    <name type="common">Polyangium cellulosum</name>
    <dbReference type="NCBI Taxonomy" id="56"/>
    <lineage>
        <taxon>Bacteria</taxon>
        <taxon>Pseudomonadati</taxon>
        <taxon>Myxococcota</taxon>
        <taxon>Polyangia</taxon>
        <taxon>Polyangiales</taxon>
        <taxon>Polyangiaceae</taxon>
        <taxon>Sorangium</taxon>
    </lineage>
</organism>
<dbReference type="SUPFAM" id="SSF51735">
    <property type="entry name" value="NAD(P)-binding Rossmann-fold domains"/>
    <property type="match status" value="5"/>
</dbReference>
<feature type="compositionally biased region" description="Basic residues" evidence="9">
    <location>
        <begin position="1"/>
        <end position="19"/>
    </location>
</feature>
<feature type="domain" description="Ketosynthase family 3 (KS3)" evidence="11">
    <location>
        <begin position="165"/>
        <end position="590"/>
    </location>
</feature>
<dbReference type="GO" id="GO:0071770">
    <property type="term" value="P:DIM/DIP cell wall layer assembly"/>
    <property type="evidence" value="ECO:0007669"/>
    <property type="project" value="TreeGrafter"/>
</dbReference>
<dbReference type="Gene3D" id="3.10.129.110">
    <property type="entry name" value="Polyketide synthase dehydratase"/>
    <property type="match status" value="2"/>
</dbReference>
<comment type="function">
    <text evidence="7">Involved in production of the polyketide antibiotic thailandamide.</text>
</comment>
<dbReference type="Gene3D" id="3.90.180.10">
    <property type="entry name" value="Medium-chain alcohol dehydrogenases, catalytic domain"/>
    <property type="match status" value="1"/>
</dbReference>
<dbReference type="InterPro" id="IPR042104">
    <property type="entry name" value="PKS_dehydratase_sf"/>
</dbReference>
<gene>
    <name evidence="13" type="primary">spiD</name>
</gene>
<dbReference type="InterPro" id="IPR020807">
    <property type="entry name" value="PKS_DH"/>
</dbReference>
<dbReference type="InterPro" id="IPR036736">
    <property type="entry name" value="ACP-like_sf"/>
</dbReference>
<dbReference type="InterPro" id="IPR006162">
    <property type="entry name" value="Ppantetheine_attach_site"/>
</dbReference>
<evidence type="ECO:0000256" key="2">
    <source>
        <dbReference type="ARBA" id="ARBA00022450"/>
    </source>
</evidence>
<dbReference type="SMART" id="SM00827">
    <property type="entry name" value="PKS_AT"/>
    <property type="match status" value="3"/>
</dbReference>
<dbReference type="EMBL" id="AM407731">
    <property type="protein sequence ID" value="CAL58681.1"/>
    <property type="molecule type" value="Genomic_DNA"/>
</dbReference>
<dbReference type="InterPro" id="IPR049552">
    <property type="entry name" value="PKS_DH_N"/>
</dbReference>
<reference evidence="13" key="1">
    <citation type="journal article" date="2007" name="Chem. Biol.">
        <title>Spiroketal polyketide formation in Sorangium: identification and analysis of the biosynthetic gene cluster for the highly cytotoxic spirangienes.</title>
        <authorList>
            <person name="Frank B."/>
            <person name="Knauber J."/>
            <person name="Steinmetz H."/>
            <person name="Scharfe M."/>
            <person name="Bloecker H."/>
            <person name="Beyer S."/>
            <person name="Mueller R."/>
        </authorList>
    </citation>
    <scope>NUCLEOTIDE SEQUENCE</scope>
    <source>
        <strain evidence="13">So ce90</strain>
    </source>
</reference>
<dbReference type="PANTHER" id="PTHR43775:SF51">
    <property type="entry name" value="INACTIVE PHENOLPHTHIOCEROL SYNTHESIS POLYKETIDE SYNTHASE TYPE I PKS1-RELATED"/>
    <property type="match status" value="1"/>
</dbReference>
<name>A4F5D6_SORCE</name>
<dbReference type="InterPro" id="IPR020841">
    <property type="entry name" value="PKS_Beta-ketoAc_synthase_dom"/>
</dbReference>
<feature type="domain" description="Carrier" evidence="10">
    <location>
        <begin position="2269"/>
        <end position="2344"/>
    </location>
</feature>
<dbReference type="CDD" id="cd05195">
    <property type="entry name" value="enoyl_red"/>
    <property type="match status" value="1"/>
</dbReference>
<evidence type="ECO:0000313" key="13">
    <source>
        <dbReference type="EMBL" id="CAL58681.1"/>
    </source>
</evidence>
<dbReference type="Pfam" id="PF22336">
    <property type="entry name" value="RhiE-like_linker"/>
    <property type="match status" value="1"/>
</dbReference>
<feature type="active site" description="Proton acceptor; for dehydratase activity" evidence="8">
    <location>
        <position position="1532"/>
    </location>
</feature>
<dbReference type="Pfam" id="PF13602">
    <property type="entry name" value="ADH_zinc_N_2"/>
    <property type="match status" value="1"/>
</dbReference>
<dbReference type="InterPro" id="IPR016039">
    <property type="entry name" value="Thiolase-like"/>
</dbReference>
<dbReference type="PROSITE" id="PS50075">
    <property type="entry name" value="CARRIER"/>
    <property type="match status" value="3"/>
</dbReference>
<dbReference type="InterPro" id="IPR011032">
    <property type="entry name" value="GroES-like_sf"/>
</dbReference>
<dbReference type="PROSITE" id="PS01162">
    <property type="entry name" value="QOR_ZETA_CRYSTAL"/>
    <property type="match status" value="1"/>
</dbReference>
<dbReference type="Pfam" id="PF14765">
    <property type="entry name" value="PS-DH"/>
    <property type="match status" value="2"/>
</dbReference>
<evidence type="ECO:0000256" key="8">
    <source>
        <dbReference type="PROSITE-ProRule" id="PRU01363"/>
    </source>
</evidence>
<dbReference type="SMART" id="SM00822">
    <property type="entry name" value="PKS_KR"/>
    <property type="match status" value="2"/>
</dbReference>
<keyword evidence="4" id="KW-0808">Transferase</keyword>
<dbReference type="InterPro" id="IPR014043">
    <property type="entry name" value="Acyl_transferase_dom"/>
</dbReference>
<dbReference type="FunFam" id="3.90.180.10:FF:000032">
    <property type="entry name" value="Probable polyketide synthase pks1"/>
    <property type="match status" value="1"/>
</dbReference>
<dbReference type="FunFam" id="1.10.1200.10:FF:000007">
    <property type="entry name" value="Probable polyketide synthase pks17"/>
    <property type="match status" value="1"/>
</dbReference>
<dbReference type="InterPro" id="IPR036291">
    <property type="entry name" value="NAD(P)-bd_dom_sf"/>
</dbReference>
<dbReference type="InterPro" id="IPR032821">
    <property type="entry name" value="PKS_assoc"/>
</dbReference>
<dbReference type="Gene3D" id="1.10.1200.10">
    <property type="entry name" value="ACP-like"/>
    <property type="match status" value="3"/>
</dbReference>
<dbReference type="GO" id="GO:0005886">
    <property type="term" value="C:plasma membrane"/>
    <property type="evidence" value="ECO:0007669"/>
    <property type="project" value="TreeGrafter"/>
</dbReference>
<dbReference type="InterPro" id="IPR057326">
    <property type="entry name" value="KR_dom"/>
</dbReference>
<accession>A4F5D6</accession>
<feature type="active site" description="Proton acceptor; for dehydratase activity" evidence="8">
    <location>
        <position position="3296"/>
    </location>
</feature>
<sequence>MSDVRRARRSPASRARLARARQASDPSRLRGALTRALARLPMELRTHGSFMSHTTDTGGAPARPNEGSIHDWLRATLGELLGVPPAEVDFGVRFRELGLASLQVTTLVARLSAHLGRALAPTLPWQHPTPSALARHLEGAPLDEHPHAADGAKARSRGTSAPAANEPIAVVGMSCRLPGGATSPAAFWELLCEGRHGIREVPAERWDVEAFVHDDVAAPGKMTTRWGGFLDRVDGFDPGFFGMSPREVQQIDPQQRLVLELAWEAIEDARVDPVRLRGRDVGVFVGAMGSDYAKLTATEPRLIDQHTAPGVDTSILSGRVSYQLGLQGTSVTVNTACSSSLVAVHLACQSLRSGESTMALAGGVHLVLSPHGTVGMTKFGAMNPAGQCRAFDASANGYVRGEGGGIVVLKPLRAALADGDRVYCVIRGSASNNDGFSNGLTAPNPKAQEEMLARAYENAGVEPGSIDYVEAHGPGTILGDPIEAGALGAVLGPSHSADRPLRIGSVKTNLGHLEPAAGIAGLLKVALSLHHGLLPASLNYEAPNPHIAFDAWRLAVQTQLDAWPSSGGPARAGISSFGFGGTNCHVVVEEAPGSRALLLPIGAESAEELRARVAAIVPVARRLRGPREAAAMCRLVARCWGSGGACRVAIVARSAGELTRKLEEALATEASPLPITSPRPRLAFVLSGHGSQWIGMARTLLAEEPIFRAEIEACDRVVLTHRGISIVTELLADEGASRIEDLDVIQLALFAVEVALAALLGAWGVAPEVLIGHSFGEITAAYLAGVLSREDALLVLAERSRLVRDAGADGGAMLAVTGADDAAIDAVVAQIEGLSIGVYNGPGSIVLSGTRSAIAQAEAELARGGVRVDRVKVSYASHSPQMDPLVAPLRACLDAVSPRPARVPLRSTTRDAWLAGHECGADHWAQNLRAPVLFGRGIEAIAREAPTVFVEPSPHPVLVKSIERTVQACGASARALPLCFRGEDEREGLYACLAALFALGFQPAWGAALGRGEADALAPAAERALADVLGAPLGADRGAPDRPPAPIPFVLSAKSDAALRAQAARLHAHVLTSRDLALPDLAYSLATTRTGFDRRAAVVADDRATLLAGLEALAEGSGTRDTVVGSAVPEGGIVFVFPGQGSQWAKMAAALLDTSAVFRAEIDACERALAPHVDFSLLAVLRGEGEAAALLERVDVVQPVLFAVMVALAATWRSMGVEPAAVVGHSQGEIAAAYVAGALSLGDAAKVVALRARALTRLAGRGAMAAIELGVSEVEARLEGLVGRVSIAAINGPRATLVAGDNDAVDALVRGLSAAQIFARKIRVDYASHSAHVEAIEGALVAGLADIAPRASVVPLYSAVSGARLDGAALDAAHWYRNLRETVRFEAATRALLADGHRFFVEVSPHPVLTLALQETIDASGASAAVVATLRRDEGTVARMVLSLAELATRGRALGAKALFGGARRVPLPTYAFQRERCWLDAPRGPDADVKAAGLSAADHPLLGAAVAVADSGAYLLTGRLSLGAHPFLAGHAVFGAPILPGTAFLELALVAAHGVGLDRVEELTLEAPLALPATGGVAVQIHVGPPDARGARSFALHARDDAAAPDAPWTRNARGILGARAAAPAVDLGEWPPPGAEPIAIDGLYDRLAEAGLAYGPDFRGLRGVWRRGAELFADVALPDAAAREAPRFALHPALLDAALHALFAEDASRGDARVRMPLSWSGASLDAVHASSLRVRFAPRADDSVSLAIADAEGNPLASIDALAMRAASEGALRSALRAHAETLYCVTWTAAPGDAGATDPRGAWALVGSDVALAEALGSRAHVTTYADWATLADALAGGAQPPVAIVVRCASHDTTRDVAAAAHDATARALALVTAWLADERLATCALAVVTESAIATRAGEDVADLAHAPLWGLLRTAQTENPDHALVLVDVDDTIASRGALAGALDAALAAGEPQIALREGRRLTPSLARAGRGEVAARRALPADGTVLVTGGTGTLGALFARHLVREHGAAHLLLTSRSGRAAPGADALARELEAEGASVTIAACDVADRAALAELLASIPRERPLAAVVHAAGALDDGVVTSLTAPRLASVLRAKVDAAVHLHELTREMDLAEFVLFSSVAGVLGTPGQASYAAANAFLDALAHHRKARGLAALALDWGYWAERTGLTAHLGDADLARLARGGLRPLARDEGLALFDAALGRAEAALVPASFDVAALRARGGGPLLRSLAGAKDARPVAANAKTAATLAQRIARLSPEDRERALLDVVRPEIGVVLGLGASRDLDVHRPLRELGLDSLMAVELRNRLAAAAGLRLPTTLLFDHPTPAALARFLAGELLGGGEARDASRARAPSTGDAIAIVSMSCRFPGGVYTPEDLWALLRDGRDAIASFPEGRGWDTGTLYDPDPDALGKSYTRQGGFLYDADCFDPGFFGVSPREALAIDPQQRMLVETAWEAIERAGITPASLHGTDTGVFVGVMYGDYGGRLAQAPCELEGYVVTGSAASVASGRIAYTLGLEGPAVTVDTACSSSLVALHLACKALLQGECALALAGGVTVMATPATFIEFSRLRAVAPDGRCKSFSADANGAGWSEGAGMLLLERLSDARRNGHPVLAVLRGSAVNQDGKSQGLTAPNGPAQERVIRMALAQAGLAPRDVDAVEAHGTGTTLGDPIEARAIMATYGEGRPSDRPLLLGSLKSNIGHTQAAAGVAGVIKMVLALEHGELPKTLHAARPSPHVDWSAGTVRLLTEAAPWRPNGVPRRAGVSSFGISGTNAHVIIEEAPGDADASASAATAEAAPGRELPFVLSAKTEAALRAQARRLHAHVAANGELSLADLGFSLATTRSHFDERAAVVASDRDALLHGLDALARGEPAPETVAASTVSSGKLVFVFPGQGSQWPEMASALLDSEPVFREQLLACEGALAPHVDWSLLTVLRHGRDGDASLDRVDVVQPVLFAVMVALAAMWRATGVEPDAVVGHSQGEIAAAYVAGALSLEDAAKVVALRARAITRLAGRGAMAAIELPASELDRHLDGLDGRIGIAAINSPRTTLVAGDVAAVDALVGTLSAAQIFARKVRVDYASHSEHVAAIENELLRDLGGISPRASALPIYSAVTGEKLDGQALDAAHWYRNLRQTVRFEDATRALLADQHRFFVEVSPHPVLSLALRETIDDAGLSAAVVPTLRRDDGHRARFLLSLAELHARGHRVVWSALFDAHRPRRVPLPTYAFQRERFWLDAPRARADVAAAGLASAEHPLLKASVALAGSDGYLFTGRLSLAEHPWLAGHAVFGEPILPGTAFLDLALAAAHRVGLDAVDELTLEAPLALPATGGVVVQMALGATDDDGRRSLTVHARPDDAGDDAAWTLHARGQVGSRSARADAATAYDLRAWPPPGAVSVAIDALYDRLARAGLAYGPDFRGLCRVWRRGDELFAEVVLPEATARDAARFGVHPALLDAALHPLLLQVGDATGVVMPFAWSGAVLHAVGASTLRVRLARRGGGDGASADEGANATISIDVADAAGAAVATIEALAVRAVSKGAAARRGAREDALFHVAWTELARAADERGAGFAPGAPWAILDDGRAFARALAGAVGSDATSYDDVGAIAGAPSTRPAPAVVIAPCADDAANADARGIVEAAHVATARALALLHAWLAEPRLATSALVIVTRHAVATSADEDVKDLAHAPVWGLVRAAQTEHPDRAIVLVDIDGGDASLSALATALDVSEPQLALREGRRLVPRLGRLGGDDALVPPSAAAYRLHVAAKGTLESLALVPHEEATRPLAEGQIRVAVRAAGLNFRDALDALGMYPGDPGPLGAEGAGVVLEVGPGVTELAPGDRVMGLLSAAFGPIALADHRMVSRIPAGLSFVEAASIPVVFLTAYYGLVDLGRLRPGERVLVHAAAGGVGIAAVQLARHLGAEVFATASPPKWATLRALGLDDDHIASSRSGDFEAHFRRTSGGRGVDVVLDSLARELVDASLRLVALAPDGRFVEMGKSDVRDPLAVAASHPSVAYRAFDLAEAGPERIQAMLAELVALFERGVLRVPPITPCDLRRAPQAFRALAQARLVGKVVLTIPRALDPRGSVLVTGGTGTLGALVARHLVQRHGVRSLVLSSRRGPAAPGADDLRRELEAAGASVAIVACDAGDRLALERLLAGIPADRPLTAVVHAAGTLDDGVLTSLTPERLRSVMSAKVDAAAHLDELTRPLDLSAFVLFASLSGVLGTPGQANYAAANTFLDALAHQRRSRGLPAVSLDWGYWAERTGLTAHLAETDVARMERIGLRPMASDVGLALFDAALAHVDAALVAAPFDPIAQRAHAVAPILRGLARAAAPRLKAATNAASEATLAQRVRALAPADRMRALVDTVRAEVGVVLALPASKAVAPQRPLKELGLDSLTAVELRNRLAALAGIRLPATLLFDYPTLDALAAMLLAKLVDDEPASPPPLVMELDRLEHALGTPEGDDGTRALVATRLRSLLARWSVGTHGNGTSAVSKDFETATDEELFAQFDAGFGGPSQ</sequence>
<dbReference type="Pfam" id="PF08659">
    <property type="entry name" value="KR"/>
    <property type="match status" value="2"/>
</dbReference>
<dbReference type="InterPro" id="IPR009081">
    <property type="entry name" value="PP-bd_ACP"/>
</dbReference>
<feature type="domain" description="PKS/mFAS DH" evidence="12">
    <location>
        <begin position="1500"/>
        <end position="1776"/>
    </location>
</feature>
<feature type="domain" description="PKS/mFAS DH" evidence="12">
    <location>
        <begin position="3264"/>
        <end position="3553"/>
    </location>
</feature>
<dbReference type="InterPro" id="IPR016035">
    <property type="entry name" value="Acyl_Trfase/lysoPLipase"/>
</dbReference>
<keyword evidence="6" id="KW-0511">Multifunctional enzyme</keyword>
<dbReference type="PROSITE" id="PS00606">
    <property type="entry name" value="KS3_1"/>
    <property type="match status" value="2"/>
</dbReference>
<dbReference type="InterPro" id="IPR018201">
    <property type="entry name" value="Ketoacyl_synth_AS"/>
</dbReference>
<dbReference type="Pfam" id="PF00109">
    <property type="entry name" value="ketoacyl-synt"/>
    <property type="match status" value="2"/>
</dbReference>
<keyword evidence="3" id="KW-0597">Phosphoprotein</keyword>
<dbReference type="Gene3D" id="3.40.50.11460">
    <property type="match status" value="1"/>
</dbReference>
<dbReference type="Pfam" id="PF22953">
    <property type="entry name" value="SpnB_Rossmann"/>
    <property type="match status" value="2"/>
</dbReference>
<dbReference type="InterPro" id="IPR016036">
    <property type="entry name" value="Malonyl_transacylase_ACP-bd"/>
</dbReference>
<dbReference type="InterPro" id="IPR013154">
    <property type="entry name" value="ADH-like_N"/>
</dbReference>
<dbReference type="FunFam" id="3.40.50.720:FF:000209">
    <property type="entry name" value="Polyketide synthase Pks12"/>
    <property type="match status" value="1"/>
</dbReference>
<comment type="pathway">
    <text evidence="1">Antibiotic biosynthesis.</text>
</comment>
<dbReference type="PROSITE" id="PS52019">
    <property type="entry name" value="PKS_MFAS_DH"/>
    <property type="match status" value="2"/>
</dbReference>
<feature type="region of interest" description="N-terminal hotdog fold" evidence="8">
    <location>
        <begin position="1500"/>
        <end position="1625"/>
    </location>
</feature>
<protein>
    <submittedName>
        <fullName evidence="13">Polyketide synthase</fullName>
    </submittedName>
</protein>
<dbReference type="SUPFAM" id="SSF50129">
    <property type="entry name" value="GroES-like"/>
    <property type="match status" value="1"/>
</dbReference>
<evidence type="ECO:0000256" key="9">
    <source>
        <dbReference type="SAM" id="MobiDB-lite"/>
    </source>
</evidence>
<dbReference type="InterPro" id="IPR049900">
    <property type="entry name" value="PKS_mFAS_DH"/>
</dbReference>
<dbReference type="Pfam" id="PF21089">
    <property type="entry name" value="PKS_DH_N"/>
    <property type="match status" value="2"/>
</dbReference>
<dbReference type="InterPro" id="IPR055123">
    <property type="entry name" value="SpnB-like_Rossmann"/>
</dbReference>
<feature type="region of interest" description="C-terminal hotdog fold" evidence="8">
    <location>
        <begin position="3405"/>
        <end position="3553"/>
    </location>
</feature>
<dbReference type="SUPFAM" id="SSF53901">
    <property type="entry name" value="Thiolase-like"/>
    <property type="match status" value="2"/>
</dbReference>
<dbReference type="Gene3D" id="3.40.366.10">
    <property type="entry name" value="Malonyl-Coenzyme A Acyl Carrier Protein, domain 2"/>
    <property type="match status" value="3"/>
</dbReference>
<evidence type="ECO:0000259" key="10">
    <source>
        <dbReference type="PROSITE" id="PS50075"/>
    </source>
</evidence>
<dbReference type="SMART" id="SM00823">
    <property type="entry name" value="PKS_PP"/>
    <property type="match status" value="3"/>
</dbReference>
<dbReference type="Pfam" id="PF00550">
    <property type="entry name" value="PP-binding"/>
    <property type="match status" value="3"/>
</dbReference>
<feature type="domain" description="Carrier" evidence="10">
    <location>
        <begin position="4375"/>
        <end position="4450"/>
    </location>
</feature>
<feature type="region of interest" description="C-terminal hotdog fold" evidence="8">
    <location>
        <begin position="1637"/>
        <end position="1776"/>
    </location>
</feature>
<dbReference type="SUPFAM" id="SSF55048">
    <property type="entry name" value="Probable ACP-binding domain of malonyl-CoA ACP transacylase"/>
    <property type="match status" value="3"/>
</dbReference>
<dbReference type="InterPro" id="IPR014030">
    <property type="entry name" value="Ketoacyl_synth_N"/>
</dbReference>
<evidence type="ECO:0000256" key="4">
    <source>
        <dbReference type="ARBA" id="ARBA00022679"/>
    </source>
</evidence>
<feature type="domain" description="Ketosynthase family 3 (KS3)" evidence="11">
    <location>
        <begin position="2362"/>
        <end position="2788"/>
    </location>
</feature>
<dbReference type="PROSITE" id="PS52004">
    <property type="entry name" value="KS3_2"/>
    <property type="match status" value="2"/>
</dbReference>
<dbReference type="SMART" id="SM00829">
    <property type="entry name" value="PKS_ER"/>
    <property type="match status" value="1"/>
</dbReference>
<evidence type="ECO:0000259" key="12">
    <source>
        <dbReference type="PROSITE" id="PS52019"/>
    </source>
</evidence>
<dbReference type="InterPro" id="IPR049551">
    <property type="entry name" value="PKS_DH_C"/>
</dbReference>
<dbReference type="GO" id="GO:0008270">
    <property type="term" value="F:zinc ion binding"/>
    <property type="evidence" value="ECO:0007669"/>
    <property type="project" value="InterPro"/>
</dbReference>
<keyword evidence="5" id="KW-0677">Repeat</keyword>
<dbReference type="Gene3D" id="3.40.50.720">
    <property type="entry name" value="NAD(P)-binding Rossmann-like Domain"/>
    <property type="match status" value="2"/>
</dbReference>
<dbReference type="Gene3D" id="3.40.47.10">
    <property type="match status" value="2"/>
</dbReference>
<dbReference type="PANTHER" id="PTHR43775">
    <property type="entry name" value="FATTY ACID SYNTHASE"/>
    <property type="match status" value="1"/>
</dbReference>
<dbReference type="InterPro" id="IPR014031">
    <property type="entry name" value="Ketoacyl_synth_C"/>
</dbReference>
<dbReference type="SMART" id="SM01294">
    <property type="entry name" value="PKS_PP_betabranch"/>
    <property type="match status" value="3"/>
</dbReference>
<dbReference type="GO" id="GO:0004315">
    <property type="term" value="F:3-oxoacyl-[acyl-carrier-protein] synthase activity"/>
    <property type="evidence" value="ECO:0007669"/>
    <property type="project" value="InterPro"/>
</dbReference>
<dbReference type="InterPro" id="IPR054514">
    <property type="entry name" value="RhiE-like_linker"/>
</dbReference>
<dbReference type="GO" id="GO:0031177">
    <property type="term" value="F:phosphopantetheine binding"/>
    <property type="evidence" value="ECO:0007669"/>
    <property type="project" value="InterPro"/>
</dbReference>
<evidence type="ECO:0000256" key="6">
    <source>
        <dbReference type="ARBA" id="ARBA00023268"/>
    </source>
</evidence>
<dbReference type="InterPro" id="IPR050091">
    <property type="entry name" value="PKS_NRPS_Biosynth_Enz"/>
</dbReference>
<dbReference type="Gene3D" id="3.30.70.3290">
    <property type="match status" value="3"/>
</dbReference>
<dbReference type="Pfam" id="PF16197">
    <property type="entry name" value="KAsynt_C_assoc"/>
    <property type="match status" value="1"/>
</dbReference>
<feature type="active site" description="Proton donor; for dehydratase activity" evidence="8">
    <location>
        <position position="3466"/>
    </location>
</feature>
<dbReference type="SUPFAM" id="SSF52151">
    <property type="entry name" value="FabD/lysophospholipase-like"/>
    <property type="match status" value="3"/>
</dbReference>
<dbReference type="InterPro" id="IPR002364">
    <property type="entry name" value="Quin_OxRdtase/zeta-crystal_CS"/>
</dbReference>
<dbReference type="CDD" id="cd00833">
    <property type="entry name" value="PKS"/>
    <property type="match status" value="2"/>
</dbReference>